<evidence type="ECO:0000256" key="1">
    <source>
        <dbReference type="SAM" id="MobiDB-lite"/>
    </source>
</evidence>
<feature type="transmembrane region" description="Helical" evidence="2">
    <location>
        <begin position="180"/>
        <end position="210"/>
    </location>
</feature>
<name>A0A1G8E650_9MICO</name>
<reference evidence="4" key="1">
    <citation type="submission" date="2016-10" db="EMBL/GenBank/DDBJ databases">
        <authorList>
            <person name="Varghese N."/>
            <person name="Submissions S."/>
        </authorList>
    </citation>
    <scope>NUCLEOTIDE SEQUENCE [LARGE SCALE GENOMIC DNA]</scope>
    <source>
        <strain evidence="4">DSM 22002</strain>
    </source>
</reference>
<evidence type="ECO:0000313" key="4">
    <source>
        <dbReference type="Proteomes" id="UP000198822"/>
    </source>
</evidence>
<gene>
    <name evidence="3" type="ORF">SAMN04489720_1904</name>
</gene>
<keyword evidence="4" id="KW-1185">Reference proteome</keyword>
<accession>A0A1G8E650</accession>
<sequence length="219" mass="21590">MTPPSAPAKTAPAKAAPTTTEAAKQPAKPLTPERKARRGAIIAGAIALPLVTAGFTLLAVPLAIWQLATIVKTVVVVIANAVAGTGAAADANSTLASIDPNAMSGITIAFAIVGAVLLVGGAVVSVLVLRAHGVRRPGMVTTVAVPMGTVVATIVTGTVGALGGLLFGTSDSVSQVLGNAAIGIALTAIGSGIATIVAGALVWLWMAGIFHERSEPAKR</sequence>
<feature type="region of interest" description="Disordered" evidence="1">
    <location>
        <begin position="1"/>
        <end position="33"/>
    </location>
</feature>
<keyword evidence="2" id="KW-1133">Transmembrane helix</keyword>
<dbReference type="STRING" id="399736.SAMN04489720_1904"/>
<feature type="compositionally biased region" description="Low complexity" evidence="1">
    <location>
        <begin position="7"/>
        <end position="28"/>
    </location>
</feature>
<dbReference type="Proteomes" id="UP000198822">
    <property type="component" value="Chromosome I"/>
</dbReference>
<evidence type="ECO:0000313" key="3">
    <source>
        <dbReference type="EMBL" id="SDH65416.1"/>
    </source>
</evidence>
<dbReference type="EMBL" id="LT629695">
    <property type="protein sequence ID" value="SDH65416.1"/>
    <property type="molecule type" value="Genomic_DNA"/>
</dbReference>
<feature type="transmembrane region" description="Helical" evidence="2">
    <location>
        <begin position="67"/>
        <end position="88"/>
    </location>
</feature>
<protein>
    <submittedName>
        <fullName evidence="3">Uncharacterized protein</fullName>
    </submittedName>
</protein>
<proteinExistence type="predicted"/>
<evidence type="ECO:0000256" key="2">
    <source>
        <dbReference type="SAM" id="Phobius"/>
    </source>
</evidence>
<organism evidence="3 4">
    <name type="scientific">Agrococcus jejuensis</name>
    <dbReference type="NCBI Taxonomy" id="399736"/>
    <lineage>
        <taxon>Bacteria</taxon>
        <taxon>Bacillati</taxon>
        <taxon>Actinomycetota</taxon>
        <taxon>Actinomycetes</taxon>
        <taxon>Micrococcales</taxon>
        <taxon>Microbacteriaceae</taxon>
        <taxon>Agrococcus</taxon>
    </lineage>
</organism>
<dbReference type="AlphaFoldDB" id="A0A1G8E650"/>
<keyword evidence="2" id="KW-0812">Transmembrane</keyword>
<feature type="transmembrane region" description="Helical" evidence="2">
    <location>
        <begin position="39"/>
        <end position="60"/>
    </location>
</feature>
<keyword evidence="2" id="KW-0472">Membrane</keyword>
<feature type="transmembrane region" description="Helical" evidence="2">
    <location>
        <begin position="143"/>
        <end position="168"/>
    </location>
</feature>
<feature type="transmembrane region" description="Helical" evidence="2">
    <location>
        <begin position="108"/>
        <end position="131"/>
    </location>
</feature>